<gene>
    <name evidence="1" type="ORF">Patl1_33572</name>
</gene>
<dbReference type="EMBL" id="CM047910">
    <property type="protein sequence ID" value="KAJ0075446.1"/>
    <property type="molecule type" value="Genomic_DNA"/>
</dbReference>
<evidence type="ECO:0000313" key="1">
    <source>
        <dbReference type="EMBL" id="KAJ0075446.1"/>
    </source>
</evidence>
<organism evidence="1 2">
    <name type="scientific">Pistacia atlantica</name>
    <dbReference type="NCBI Taxonomy" id="434234"/>
    <lineage>
        <taxon>Eukaryota</taxon>
        <taxon>Viridiplantae</taxon>
        <taxon>Streptophyta</taxon>
        <taxon>Embryophyta</taxon>
        <taxon>Tracheophyta</taxon>
        <taxon>Spermatophyta</taxon>
        <taxon>Magnoliopsida</taxon>
        <taxon>eudicotyledons</taxon>
        <taxon>Gunneridae</taxon>
        <taxon>Pentapetalae</taxon>
        <taxon>rosids</taxon>
        <taxon>malvids</taxon>
        <taxon>Sapindales</taxon>
        <taxon>Anacardiaceae</taxon>
        <taxon>Pistacia</taxon>
    </lineage>
</organism>
<name>A0ACC0ZQU7_9ROSI</name>
<reference evidence="2" key="1">
    <citation type="journal article" date="2023" name="G3 (Bethesda)">
        <title>Genome assembly and association tests identify interacting loci associated with vigor, precocity, and sex in interspecific pistachio rootstocks.</title>
        <authorList>
            <person name="Palmer W."/>
            <person name="Jacygrad E."/>
            <person name="Sagayaradj S."/>
            <person name="Cavanaugh K."/>
            <person name="Han R."/>
            <person name="Bertier L."/>
            <person name="Beede B."/>
            <person name="Kafkas S."/>
            <person name="Golino D."/>
            <person name="Preece J."/>
            <person name="Michelmore R."/>
        </authorList>
    </citation>
    <scope>NUCLEOTIDE SEQUENCE [LARGE SCALE GENOMIC DNA]</scope>
</reference>
<sequence>MLRIALSGIYYQLKVFEHERILFLVSSTEKCPGYQSCVQVIKQGAPCFLGFQLGSDEVEEFWLFWYLYRIPLFWSWISAVSIPFAY</sequence>
<dbReference type="Proteomes" id="UP001164250">
    <property type="component" value="Chromosome 15"/>
</dbReference>
<keyword evidence="2" id="KW-1185">Reference proteome</keyword>
<proteinExistence type="predicted"/>
<evidence type="ECO:0000313" key="2">
    <source>
        <dbReference type="Proteomes" id="UP001164250"/>
    </source>
</evidence>
<protein>
    <submittedName>
        <fullName evidence="1">Uncharacterized protein</fullName>
    </submittedName>
</protein>
<accession>A0ACC0ZQU7</accession>
<comment type="caution">
    <text evidence="1">The sequence shown here is derived from an EMBL/GenBank/DDBJ whole genome shotgun (WGS) entry which is preliminary data.</text>
</comment>